<evidence type="ECO:0000313" key="3">
    <source>
        <dbReference type="EMBL" id="KAK5641457.1"/>
    </source>
</evidence>
<proteinExistence type="predicted"/>
<name>A0AAN7V5U6_9COLE</name>
<dbReference type="InterPro" id="IPR036047">
    <property type="entry name" value="F-box-like_dom_sf"/>
</dbReference>
<feature type="domain" description="F-box" evidence="2">
    <location>
        <begin position="9"/>
        <end position="55"/>
    </location>
</feature>
<dbReference type="PROSITE" id="PS50181">
    <property type="entry name" value="FBOX"/>
    <property type="match status" value="1"/>
</dbReference>
<organism evidence="3 4">
    <name type="scientific">Pyrocoelia pectoralis</name>
    <dbReference type="NCBI Taxonomy" id="417401"/>
    <lineage>
        <taxon>Eukaryota</taxon>
        <taxon>Metazoa</taxon>
        <taxon>Ecdysozoa</taxon>
        <taxon>Arthropoda</taxon>
        <taxon>Hexapoda</taxon>
        <taxon>Insecta</taxon>
        <taxon>Pterygota</taxon>
        <taxon>Neoptera</taxon>
        <taxon>Endopterygota</taxon>
        <taxon>Coleoptera</taxon>
        <taxon>Polyphaga</taxon>
        <taxon>Elateriformia</taxon>
        <taxon>Elateroidea</taxon>
        <taxon>Lampyridae</taxon>
        <taxon>Lampyrinae</taxon>
        <taxon>Pyrocoelia</taxon>
    </lineage>
</organism>
<evidence type="ECO:0000313" key="4">
    <source>
        <dbReference type="Proteomes" id="UP001329430"/>
    </source>
</evidence>
<evidence type="ECO:0000259" key="2">
    <source>
        <dbReference type="PROSITE" id="PS50181"/>
    </source>
</evidence>
<dbReference type="CDD" id="cd09917">
    <property type="entry name" value="F-box_SF"/>
    <property type="match status" value="1"/>
</dbReference>
<dbReference type="EMBL" id="JAVRBK010000007">
    <property type="protein sequence ID" value="KAK5641457.1"/>
    <property type="molecule type" value="Genomic_DNA"/>
</dbReference>
<feature type="chain" id="PRO_5042994445" description="F-box domain-containing protein" evidence="1">
    <location>
        <begin position="22"/>
        <end position="151"/>
    </location>
</feature>
<keyword evidence="4" id="KW-1185">Reference proteome</keyword>
<dbReference type="Gene3D" id="1.20.1280.50">
    <property type="match status" value="1"/>
</dbReference>
<comment type="caution">
    <text evidence="3">The sequence shown here is derived from an EMBL/GenBank/DDBJ whole genome shotgun (WGS) entry which is preliminary data.</text>
</comment>
<accession>A0AAN7V5U6</accession>
<keyword evidence="1" id="KW-0732">Signal</keyword>
<dbReference type="InterPro" id="IPR001810">
    <property type="entry name" value="F-box_dom"/>
</dbReference>
<dbReference type="AlphaFoldDB" id="A0AAN7V5U6"/>
<dbReference type="Proteomes" id="UP001329430">
    <property type="component" value="Chromosome 7"/>
</dbReference>
<dbReference type="SUPFAM" id="SSF81383">
    <property type="entry name" value="F-box domain"/>
    <property type="match status" value="1"/>
</dbReference>
<reference evidence="3 4" key="1">
    <citation type="journal article" date="2024" name="Insects">
        <title>An Improved Chromosome-Level Genome Assembly of the Firefly Pyrocoelia pectoralis.</title>
        <authorList>
            <person name="Fu X."/>
            <person name="Meyer-Rochow V.B."/>
            <person name="Ballantyne L."/>
            <person name="Zhu X."/>
        </authorList>
    </citation>
    <scope>NUCLEOTIDE SEQUENCE [LARGE SCALE GENOMIC DNA]</scope>
    <source>
        <strain evidence="3">XCY_ONT2</strain>
    </source>
</reference>
<protein>
    <recommendedName>
        <fullName evidence="2">F-box domain-containing protein</fullName>
    </recommendedName>
</protein>
<gene>
    <name evidence="3" type="ORF">RI129_010004</name>
</gene>
<sequence length="151" mass="17457">MFSLITFSLPALCVLPVEMLAEIFRYLDDKSLLNTALASKYFMKICKGDPTLRRRIRRRIIEEKRIWRDVVMNAKMDVSIIRDESSKVFGRNLKKTVTIRPISIRNHQKIDTPKAKTFDLGSLDARRKGGGKLKVNNSSKVRVKPYNSLRC</sequence>
<dbReference type="Pfam" id="PF12937">
    <property type="entry name" value="F-box-like"/>
    <property type="match status" value="1"/>
</dbReference>
<feature type="signal peptide" evidence="1">
    <location>
        <begin position="1"/>
        <end position="21"/>
    </location>
</feature>
<evidence type="ECO:0000256" key="1">
    <source>
        <dbReference type="SAM" id="SignalP"/>
    </source>
</evidence>